<keyword evidence="2" id="KW-1185">Reference proteome</keyword>
<gene>
    <name evidence="1" type="ORF">DPMN_044767</name>
</gene>
<accession>A0A9D4D539</accession>
<name>A0A9D4D539_DREPO</name>
<proteinExistence type="predicted"/>
<dbReference type="EMBL" id="JAIWYP010000011">
    <property type="protein sequence ID" value="KAH3738139.1"/>
    <property type="molecule type" value="Genomic_DNA"/>
</dbReference>
<dbReference type="AlphaFoldDB" id="A0A9D4D539"/>
<dbReference type="Proteomes" id="UP000828390">
    <property type="component" value="Unassembled WGS sequence"/>
</dbReference>
<organism evidence="1 2">
    <name type="scientific">Dreissena polymorpha</name>
    <name type="common">Zebra mussel</name>
    <name type="synonym">Mytilus polymorpha</name>
    <dbReference type="NCBI Taxonomy" id="45954"/>
    <lineage>
        <taxon>Eukaryota</taxon>
        <taxon>Metazoa</taxon>
        <taxon>Spiralia</taxon>
        <taxon>Lophotrochozoa</taxon>
        <taxon>Mollusca</taxon>
        <taxon>Bivalvia</taxon>
        <taxon>Autobranchia</taxon>
        <taxon>Heteroconchia</taxon>
        <taxon>Euheterodonta</taxon>
        <taxon>Imparidentia</taxon>
        <taxon>Neoheterodontei</taxon>
        <taxon>Myida</taxon>
        <taxon>Dreissenoidea</taxon>
        <taxon>Dreissenidae</taxon>
        <taxon>Dreissena</taxon>
    </lineage>
</organism>
<sequence>MFNTPTPWSADYCMQIKNESNQGRLVHALNMLLPTSRYSAPEISNLHGHYIIRVPLTMSSWLTGAYVVKLIRTQNQFRIGHCNFSNPVKHPSTATFCQPIKCP</sequence>
<evidence type="ECO:0000313" key="2">
    <source>
        <dbReference type="Proteomes" id="UP000828390"/>
    </source>
</evidence>
<evidence type="ECO:0000313" key="1">
    <source>
        <dbReference type="EMBL" id="KAH3738139.1"/>
    </source>
</evidence>
<reference evidence="1" key="1">
    <citation type="journal article" date="2019" name="bioRxiv">
        <title>The Genome of the Zebra Mussel, Dreissena polymorpha: A Resource for Invasive Species Research.</title>
        <authorList>
            <person name="McCartney M.A."/>
            <person name="Auch B."/>
            <person name="Kono T."/>
            <person name="Mallez S."/>
            <person name="Zhang Y."/>
            <person name="Obille A."/>
            <person name="Becker A."/>
            <person name="Abrahante J.E."/>
            <person name="Garbe J."/>
            <person name="Badalamenti J.P."/>
            <person name="Herman A."/>
            <person name="Mangelson H."/>
            <person name="Liachko I."/>
            <person name="Sullivan S."/>
            <person name="Sone E.D."/>
            <person name="Koren S."/>
            <person name="Silverstein K.A.T."/>
            <person name="Beckman K.B."/>
            <person name="Gohl D.M."/>
        </authorList>
    </citation>
    <scope>NUCLEOTIDE SEQUENCE</scope>
    <source>
        <strain evidence="1">Duluth1</strain>
        <tissue evidence="1">Whole animal</tissue>
    </source>
</reference>
<protein>
    <submittedName>
        <fullName evidence="1">Uncharacterized protein</fullName>
    </submittedName>
</protein>
<reference evidence="1" key="2">
    <citation type="submission" date="2020-11" db="EMBL/GenBank/DDBJ databases">
        <authorList>
            <person name="McCartney M.A."/>
            <person name="Auch B."/>
            <person name="Kono T."/>
            <person name="Mallez S."/>
            <person name="Becker A."/>
            <person name="Gohl D.M."/>
            <person name="Silverstein K.A.T."/>
            <person name="Koren S."/>
            <person name="Bechman K.B."/>
            <person name="Herman A."/>
            <person name="Abrahante J.E."/>
            <person name="Garbe J."/>
        </authorList>
    </citation>
    <scope>NUCLEOTIDE SEQUENCE</scope>
    <source>
        <strain evidence="1">Duluth1</strain>
        <tissue evidence="1">Whole animal</tissue>
    </source>
</reference>
<comment type="caution">
    <text evidence="1">The sequence shown here is derived from an EMBL/GenBank/DDBJ whole genome shotgun (WGS) entry which is preliminary data.</text>
</comment>